<evidence type="ECO:0000256" key="5">
    <source>
        <dbReference type="SAM" id="Phobius"/>
    </source>
</evidence>
<dbReference type="InterPro" id="IPR020846">
    <property type="entry name" value="MFS_dom"/>
</dbReference>
<evidence type="ECO:0000256" key="3">
    <source>
        <dbReference type="ARBA" id="ARBA00022989"/>
    </source>
</evidence>
<dbReference type="GeneID" id="96082057"/>
<feature type="transmembrane region" description="Helical" evidence="5">
    <location>
        <begin position="410"/>
        <end position="430"/>
    </location>
</feature>
<dbReference type="InterPro" id="IPR011701">
    <property type="entry name" value="MFS"/>
</dbReference>
<feature type="transmembrane region" description="Helical" evidence="5">
    <location>
        <begin position="162"/>
        <end position="186"/>
    </location>
</feature>
<dbReference type="PANTHER" id="PTHR23501:SF43">
    <property type="entry name" value="MULTIDRUG TRANSPORTER, PUTATIVE (AFU_ORTHOLOGUE AFUA_6G03040)-RELATED"/>
    <property type="match status" value="1"/>
</dbReference>
<dbReference type="SUPFAM" id="SSF103473">
    <property type="entry name" value="MFS general substrate transporter"/>
    <property type="match status" value="1"/>
</dbReference>
<evidence type="ECO:0000259" key="6">
    <source>
        <dbReference type="PROSITE" id="PS50850"/>
    </source>
</evidence>
<dbReference type="InterPro" id="IPR036259">
    <property type="entry name" value="MFS_trans_sf"/>
</dbReference>
<feature type="transmembrane region" description="Helical" evidence="5">
    <location>
        <begin position="270"/>
        <end position="290"/>
    </location>
</feature>
<dbReference type="Pfam" id="PF07690">
    <property type="entry name" value="MFS_1"/>
    <property type="match status" value="1"/>
</dbReference>
<accession>A0ABR3UY65</accession>
<dbReference type="Gene3D" id="1.20.1250.20">
    <property type="entry name" value="MFS general substrate transporter like domains"/>
    <property type="match status" value="1"/>
</dbReference>
<evidence type="ECO:0000256" key="4">
    <source>
        <dbReference type="ARBA" id="ARBA00023136"/>
    </source>
</evidence>
<feature type="transmembrane region" description="Helical" evidence="5">
    <location>
        <begin position="353"/>
        <end position="371"/>
    </location>
</feature>
<feature type="transmembrane region" description="Helical" evidence="5">
    <location>
        <begin position="311"/>
        <end position="333"/>
    </location>
</feature>
<dbReference type="PROSITE" id="PS50850">
    <property type="entry name" value="MFS"/>
    <property type="match status" value="1"/>
</dbReference>
<dbReference type="EMBL" id="JBHGVX010000001">
    <property type="protein sequence ID" value="KAL1801393.1"/>
    <property type="molecule type" value="Genomic_DNA"/>
</dbReference>
<keyword evidence="3 5" id="KW-1133">Transmembrane helix</keyword>
<evidence type="ECO:0000256" key="1">
    <source>
        <dbReference type="ARBA" id="ARBA00004141"/>
    </source>
</evidence>
<name>A0ABR3UY65_9PLEO</name>
<feature type="transmembrane region" description="Helical" evidence="5">
    <location>
        <begin position="105"/>
        <end position="123"/>
    </location>
</feature>
<keyword evidence="8" id="KW-1185">Reference proteome</keyword>
<feature type="transmembrane region" description="Helical" evidence="5">
    <location>
        <begin position="378"/>
        <end position="398"/>
    </location>
</feature>
<keyword evidence="4 5" id="KW-0472">Membrane</keyword>
<organism evidence="7 8">
    <name type="scientific">Alternaria dauci</name>
    <dbReference type="NCBI Taxonomy" id="48095"/>
    <lineage>
        <taxon>Eukaryota</taxon>
        <taxon>Fungi</taxon>
        <taxon>Dikarya</taxon>
        <taxon>Ascomycota</taxon>
        <taxon>Pezizomycotina</taxon>
        <taxon>Dothideomycetes</taxon>
        <taxon>Pleosporomycetidae</taxon>
        <taxon>Pleosporales</taxon>
        <taxon>Pleosporineae</taxon>
        <taxon>Pleosporaceae</taxon>
        <taxon>Alternaria</taxon>
        <taxon>Alternaria sect. Porri</taxon>
    </lineage>
</organism>
<dbReference type="PANTHER" id="PTHR23501">
    <property type="entry name" value="MAJOR FACILITATOR SUPERFAMILY"/>
    <property type="match status" value="1"/>
</dbReference>
<evidence type="ECO:0000256" key="2">
    <source>
        <dbReference type="ARBA" id="ARBA00022692"/>
    </source>
</evidence>
<feature type="transmembrane region" description="Helical" evidence="5">
    <location>
        <begin position="37"/>
        <end position="62"/>
    </location>
</feature>
<feature type="transmembrane region" description="Helical" evidence="5">
    <location>
        <begin position="237"/>
        <end position="258"/>
    </location>
</feature>
<feature type="transmembrane region" description="Helical" evidence="5">
    <location>
        <begin position="192"/>
        <end position="217"/>
    </location>
</feature>
<feature type="domain" description="Major facilitator superfamily (MFS) profile" evidence="6">
    <location>
        <begin position="39"/>
        <end position="490"/>
    </location>
</feature>
<dbReference type="RefSeq" id="XP_069311977.1">
    <property type="nucleotide sequence ID" value="XM_069447059.1"/>
</dbReference>
<comment type="caution">
    <text evidence="7">The sequence shown here is derived from an EMBL/GenBank/DDBJ whole genome shotgun (WGS) entry which is preliminary data.</text>
</comment>
<evidence type="ECO:0000313" key="7">
    <source>
        <dbReference type="EMBL" id="KAL1801393.1"/>
    </source>
</evidence>
<dbReference type="Gene3D" id="1.20.1720.10">
    <property type="entry name" value="Multidrug resistance protein D"/>
    <property type="match status" value="1"/>
</dbReference>
<dbReference type="Proteomes" id="UP001578633">
    <property type="component" value="Chromosome 1"/>
</dbReference>
<evidence type="ECO:0000313" key="8">
    <source>
        <dbReference type="Proteomes" id="UP001578633"/>
    </source>
</evidence>
<gene>
    <name evidence="7" type="ORF">ACET3X_001735</name>
</gene>
<feature type="transmembrane region" description="Helical" evidence="5">
    <location>
        <begin position="74"/>
        <end position="93"/>
    </location>
</feature>
<protein>
    <recommendedName>
        <fullName evidence="6">Major facilitator superfamily (MFS) profile domain-containing protein</fullName>
    </recommendedName>
</protein>
<sequence>MDATSIEKAFSDTSPPNEVETVATADESRYITGIKLYLINAGLTVSIFLVTLESTVISTAIVDITDELGGYEKSSWLFTAYMLTYCSLQMIWAKLSDIAGRKYTLIAALLIFTLFSALCGASQTLIQLIMFRWCQGIGGCGVYALTQLMFMEIVPKRKLPQYMAGVSMVLALSLITGPLLGGGITLHGSWRWIFLLNVPVGLLTAISLCFTLPRTLFNEPAAQQKHPIFSKHSLRRLDFLGATLMLGTLVLLATGLQQASLDYPWSSNKVLPLLVASAPFAVAFFTWQWYATQRRTNPEPVFPWRFCQSRIQLGMIINTYLSGTVMFVCIAQIPQRYITVNGLSPLAAAVRLLTYGAFVPFGSAVAGALMGKPRIPPCWIILAGSLMEVLGIALLAWIDTSSHIDASQYAFQIVAGMGTGLVNSGLIMLVPYAMEKRDLAVGSAATSQFRTLGGLIGIAIVTSISTPYIRSHLTDILPLELAESLLERTELAQHLSPDTLERVRMVFGEAYNLQVKVLIGFAAAKVPVTGLMWTNLRVENK</sequence>
<reference evidence="7 8" key="1">
    <citation type="submission" date="2024-09" db="EMBL/GenBank/DDBJ databases">
        <title>T2T genomes of carrot and Alternaria dauci and their utility for understanding host-pathogen interaction during carrot leaf blight disease.</title>
        <authorList>
            <person name="Liu W."/>
            <person name="Xu S."/>
            <person name="Ou C."/>
            <person name="Liu X."/>
            <person name="Zhuang F."/>
            <person name="Deng X.W."/>
        </authorList>
    </citation>
    <scope>NUCLEOTIDE SEQUENCE [LARGE SCALE GENOMIC DNA]</scope>
    <source>
        <strain evidence="7 8">A2016</strain>
    </source>
</reference>
<feature type="transmembrane region" description="Helical" evidence="5">
    <location>
        <begin position="451"/>
        <end position="469"/>
    </location>
</feature>
<comment type="subcellular location">
    <subcellularLocation>
        <location evidence="1">Membrane</location>
        <topology evidence="1">Multi-pass membrane protein</topology>
    </subcellularLocation>
</comment>
<proteinExistence type="predicted"/>
<keyword evidence="2 5" id="KW-0812">Transmembrane</keyword>
<feature type="transmembrane region" description="Helical" evidence="5">
    <location>
        <begin position="129"/>
        <end position="150"/>
    </location>
</feature>